<name>A0ABW4E5G3_9LACO</name>
<gene>
    <name evidence="7" type="ORF">ACFQ5J_07760</name>
</gene>
<dbReference type="InterPro" id="IPR045861">
    <property type="entry name" value="CorA_cytoplasmic_dom"/>
</dbReference>
<accession>A0ABW4E5G3</accession>
<dbReference type="InterPro" id="IPR002523">
    <property type="entry name" value="MgTranspt_CorA/ZnTranspt_ZntB"/>
</dbReference>
<dbReference type="PANTHER" id="PTHR47891:SF1">
    <property type="entry name" value="CORA-MAGNESIUM AND COBALT TRANSPORTER"/>
    <property type="match status" value="1"/>
</dbReference>
<evidence type="ECO:0000313" key="7">
    <source>
        <dbReference type="EMBL" id="MFD1485122.1"/>
    </source>
</evidence>
<dbReference type="Pfam" id="PF01544">
    <property type="entry name" value="CorA"/>
    <property type="match status" value="1"/>
</dbReference>
<dbReference type="RefSeq" id="WP_164508556.1">
    <property type="nucleotide sequence ID" value="NZ_JBHTON010000021.1"/>
</dbReference>
<comment type="subcellular location">
    <subcellularLocation>
        <location evidence="1">Membrane</location>
        <topology evidence="1">Multi-pass membrane protein</topology>
    </subcellularLocation>
</comment>
<evidence type="ECO:0000256" key="1">
    <source>
        <dbReference type="ARBA" id="ARBA00004141"/>
    </source>
</evidence>
<comment type="caution">
    <text evidence="7">The sequence shown here is derived from an EMBL/GenBank/DDBJ whole genome shotgun (WGS) entry which is preliminary data.</text>
</comment>
<dbReference type="SUPFAM" id="SSF144083">
    <property type="entry name" value="Magnesium transport protein CorA, transmembrane region"/>
    <property type="match status" value="1"/>
</dbReference>
<evidence type="ECO:0000313" key="8">
    <source>
        <dbReference type="Proteomes" id="UP001597252"/>
    </source>
</evidence>
<dbReference type="EMBL" id="JBHTON010000021">
    <property type="protein sequence ID" value="MFD1485122.1"/>
    <property type="molecule type" value="Genomic_DNA"/>
</dbReference>
<keyword evidence="8" id="KW-1185">Reference proteome</keyword>
<evidence type="ECO:0000256" key="4">
    <source>
        <dbReference type="ARBA" id="ARBA00022989"/>
    </source>
</evidence>
<protein>
    <submittedName>
        <fullName evidence="7">Magnesium transporter CorA family protein</fullName>
    </submittedName>
</protein>
<feature type="transmembrane region" description="Helical" evidence="6">
    <location>
        <begin position="265"/>
        <end position="285"/>
    </location>
</feature>
<dbReference type="SUPFAM" id="SSF143865">
    <property type="entry name" value="CorA soluble domain-like"/>
    <property type="match status" value="1"/>
</dbReference>
<dbReference type="PANTHER" id="PTHR47891">
    <property type="entry name" value="TRANSPORTER-RELATED"/>
    <property type="match status" value="1"/>
</dbReference>
<keyword evidence="4 6" id="KW-1133">Transmembrane helix</keyword>
<dbReference type="InterPro" id="IPR045863">
    <property type="entry name" value="CorA_TM1_TM2"/>
</dbReference>
<organism evidence="7 8">
    <name type="scientific">Lacticaseibacillus baoqingensis</name>
    <dbReference type="NCBI Taxonomy" id="2486013"/>
    <lineage>
        <taxon>Bacteria</taxon>
        <taxon>Bacillati</taxon>
        <taxon>Bacillota</taxon>
        <taxon>Bacilli</taxon>
        <taxon>Lactobacillales</taxon>
        <taxon>Lactobacillaceae</taxon>
        <taxon>Lacticaseibacillus</taxon>
    </lineage>
</organism>
<evidence type="ECO:0000256" key="2">
    <source>
        <dbReference type="ARBA" id="ARBA00009765"/>
    </source>
</evidence>
<reference evidence="8" key="1">
    <citation type="journal article" date="2019" name="Int. J. Syst. Evol. Microbiol.">
        <title>The Global Catalogue of Microorganisms (GCM) 10K type strain sequencing project: providing services to taxonomists for standard genome sequencing and annotation.</title>
        <authorList>
            <consortium name="The Broad Institute Genomics Platform"/>
            <consortium name="The Broad Institute Genome Sequencing Center for Infectious Disease"/>
            <person name="Wu L."/>
            <person name="Ma J."/>
        </authorList>
    </citation>
    <scope>NUCLEOTIDE SEQUENCE [LARGE SCALE GENOMIC DNA]</scope>
    <source>
        <strain evidence="8">CCM 8903</strain>
    </source>
</reference>
<evidence type="ECO:0000256" key="5">
    <source>
        <dbReference type="ARBA" id="ARBA00023136"/>
    </source>
</evidence>
<dbReference type="Gene3D" id="1.20.58.340">
    <property type="entry name" value="Magnesium transport protein CorA, transmembrane region"/>
    <property type="match status" value="2"/>
</dbReference>
<dbReference type="InterPro" id="IPR047199">
    <property type="entry name" value="CorA-like"/>
</dbReference>
<keyword evidence="5 6" id="KW-0472">Membrane</keyword>
<proteinExistence type="inferred from homology"/>
<feature type="transmembrane region" description="Helical" evidence="6">
    <location>
        <begin position="234"/>
        <end position="253"/>
    </location>
</feature>
<sequence length="291" mass="32292">MQIKDFEWVHLDDPTPATLDAIGEQYDLPQRFLTAALDEFEEPRIDQLDAPVALMNVRVPHAFESETGVATYETVPLTLLFCDQALVTVAKLGQVDLTQVQAQLAAASNAKTASFVIVAWALAAYDQVIADLSQRVQTMEGRVAEASQNRLLYEVMALEKALVHLTSALAAMHTMLKQASRSEFGQAHAITMHELTVQAHQALSVAQKTEEILDQYNTAISSVIGNNLNLIMKFLTGVSIILAIPPIFSGIWGQNTWIPWRQPVYGFWVVLGLTLLVSLATAWWLKKKKYM</sequence>
<comment type="similarity">
    <text evidence="2">Belongs to the CorA metal ion transporter (MIT) (TC 1.A.35) family.</text>
</comment>
<dbReference type="CDD" id="cd12827">
    <property type="entry name" value="EcCorA_ZntB-like_u2"/>
    <property type="match status" value="1"/>
</dbReference>
<keyword evidence="3 6" id="KW-0812">Transmembrane</keyword>
<dbReference type="Gene3D" id="3.30.460.20">
    <property type="entry name" value="CorA soluble domain-like"/>
    <property type="match status" value="1"/>
</dbReference>
<evidence type="ECO:0000256" key="3">
    <source>
        <dbReference type="ARBA" id="ARBA00022692"/>
    </source>
</evidence>
<dbReference type="Proteomes" id="UP001597252">
    <property type="component" value="Unassembled WGS sequence"/>
</dbReference>
<evidence type="ECO:0000256" key="6">
    <source>
        <dbReference type="SAM" id="Phobius"/>
    </source>
</evidence>